<dbReference type="Proteomes" id="UP001189429">
    <property type="component" value="Unassembled WGS sequence"/>
</dbReference>
<evidence type="ECO:0008006" key="4">
    <source>
        <dbReference type="Google" id="ProtNLM"/>
    </source>
</evidence>
<evidence type="ECO:0000313" key="2">
    <source>
        <dbReference type="EMBL" id="CAK0867322.1"/>
    </source>
</evidence>
<dbReference type="SUPFAM" id="SSF50044">
    <property type="entry name" value="SH3-domain"/>
    <property type="match status" value="2"/>
</dbReference>
<organism evidence="2 3">
    <name type="scientific">Prorocentrum cordatum</name>
    <dbReference type="NCBI Taxonomy" id="2364126"/>
    <lineage>
        <taxon>Eukaryota</taxon>
        <taxon>Sar</taxon>
        <taxon>Alveolata</taxon>
        <taxon>Dinophyceae</taxon>
        <taxon>Prorocentrales</taxon>
        <taxon>Prorocentraceae</taxon>
        <taxon>Prorocentrum</taxon>
    </lineage>
</organism>
<feature type="compositionally biased region" description="Low complexity" evidence="1">
    <location>
        <begin position="46"/>
        <end position="65"/>
    </location>
</feature>
<gene>
    <name evidence="2" type="ORF">PCOR1329_LOCUS54297</name>
</gene>
<evidence type="ECO:0000313" key="3">
    <source>
        <dbReference type="Proteomes" id="UP001189429"/>
    </source>
</evidence>
<sequence length="235" mass="24131">ASPQTPCTAACAARESPGSAATPPAPKPADTKPSQGPQRPEGAGTGPQTPSTAATAARSSPGSAATPPPRSAAEDAAASAQAFAHASALASALAAGRRRIEGAPAGGGADTGDFVATSAWRCDDAFGVEAGDVVYVSEVESRGWVYARGLRCGRSGWMPRSHCQRHTWRAVEPFSPDPASASSRDLLALEPGDLVWVLDRQPSGWVYGEKRLFDLFICSAAPAKGWFPSWALSGS</sequence>
<proteinExistence type="predicted"/>
<reference evidence="2" key="1">
    <citation type="submission" date="2023-10" db="EMBL/GenBank/DDBJ databases">
        <authorList>
            <person name="Chen Y."/>
            <person name="Shah S."/>
            <person name="Dougan E. K."/>
            <person name="Thang M."/>
            <person name="Chan C."/>
        </authorList>
    </citation>
    <scope>NUCLEOTIDE SEQUENCE [LARGE SCALE GENOMIC DNA]</scope>
</reference>
<dbReference type="InterPro" id="IPR036028">
    <property type="entry name" value="SH3-like_dom_sf"/>
</dbReference>
<evidence type="ECO:0000256" key="1">
    <source>
        <dbReference type="SAM" id="MobiDB-lite"/>
    </source>
</evidence>
<comment type="caution">
    <text evidence="2">The sequence shown here is derived from an EMBL/GenBank/DDBJ whole genome shotgun (WGS) entry which is preliminary data.</text>
</comment>
<feature type="region of interest" description="Disordered" evidence="1">
    <location>
        <begin position="1"/>
        <end position="78"/>
    </location>
</feature>
<feature type="non-terminal residue" evidence="2">
    <location>
        <position position="1"/>
    </location>
</feature>
<dbReference type="EMBL" id="CAUYUJ010016631">
    <property type="protein sequence ID" value="CAK0867322.1"/>
    <property type="molecule type" value="Genomic_DNA"/>
</dbReference>
<keyword evidence="3" id="KW-1185">Reference proteome</keyword>
<accession>A0ABN9V3E2</accession>
<dbReference type="Gene3D" id="2.30.30.40">
    <property type="entry name" value="SH3 Domains"/>
    <property type="match status" value="2"/>
</dbReference>
<name>A0ABN9V3E2_9DINO</name>
<protein>
    <recommendedName>
        <fullName evidence="4">SH3 domain-containing protein</fullName>
    </recommendedName>
</protein>